<evidence type="ECO:0000259" key="1">
    <source>
        <dbReference type="PROSITE" id="PS50206"/>
    </source>
</evidence>
<dbReference type="AlphaFoldDB" id="A0A941IV04"/>
<dbReference type="InterPro" id="IPR037401">
    <property type="entry name" value="SnoaL-like"/>
</dbReference>
<feature type="domain" description="Rhodanese" evidence="1">
    <location>
        <begin position="105"/>
        <end position="130"/>
    </location>
</feature>
<dbReference type="Pfam" id="PF12680">
    <property type="entry name" value="SnoaL_2"/>
    <property type="match status" value="1"/>
</dbReference>
<accession>A0A941IV04</accession>
<dbReference type="InterPro" id="IPR032710">
    <property type="entry name" value="NTF2-like_dom_sf"/>
</dbReference>
<dbReference type="InterPro" id="IPR001763">
    <property type="entry name" value="Rhodanese-like_dom"/>
</dbReference>
<dbReference type="CDD" id="cd00531">
    <property type="entry name" value="NTF2_like"/>
    <property type="match status" value="1"/>
</dbReference>
<sequence length="140" mass="15521">MSVPTTRTPRETIEQFLHTVVHGTRDELADFYTPDVRIEIPFAPGGVPQVSEGREEIRARMKGAEAMWSFDSVQDVTVHTTGEPDVVIAEYRVHGTLAANGRAFSLGYISVFRVEDGLVAWARDYGNPLEVGELTKELGM</sequence>
<dbReference type="EMBL" id="JAGSOG010000281">
    <property type="protein sequence ID" value="MBR7838348.1"/>
    <property type="molecule type" value="Genomic_DNA"/>
</dbReference>
<proteinExistence type="predicted"/>
<comment type="caution">
    <text evidence="2">The sequence shown here is derived from an EMBL/GenBank/DDBJ whole genome shotgun (WGS) entry which is preliminary data.</text>
</comment>
<dbReference type="SUPFAM" id="SSF54427">
    <property type="entry name" value="NTF2-like"/>
    <property type="match status" value="1"/>
</dbReference>
<dbReference type="RefSeq" id="WP_212532806.1">
    <property type="nucleotide sequence ID" value="NZ_JAGSOG010000281.1"/>
</dbReference>
<keyword evidence="3" id="KW-1185">Reference proteome</keyword>
<protein>
    <submittedName>
        <fullName evidence="2">Nuclear transport factor 2 family protein</fullName>
    </submittedName>
</protein>
<organism evidence="2 3">
    <name type="scientific">Actinospica durhamensis</name>
    <dbReference type="NCBI Taxonomy" id="1508375"/>
    <lineage>
        <taxon>Bacteria</taxon>
        <taxon>Bacillati</taxon>
        <taxon>Actinomycetota</taxon>
        <taxon>Actinomycetes</taxon>
        <taxon>Catenulisporales</taxon>
        <taxon>Actinospicaceae</taxon>
        <taxon>Actinospica</taxon>
    </lineage>
</organism>
<name>A0A941IV04_9ACTN</name>
<gene>
    <name evidence="2" type="ORF">KDL01_34075</name>
</gene>
<dbReference type="PROSITE" id="PS50206">
    <property type="entry name" value="RHODANESE_3"/>
    <property type="match status" value="1"/>
</dbReference>
<evidence type="ECO:0000313" key="2">
    <source>
        <dbReference type="EMBL" id="MBR7838348.1"/>
    </source>
</evidence>
<reference evidence="2" key="1">
    <citation type="submission" date="2021-04" db="EMBL/GenBank/DDBJ databases">
        <title>Genome based classification of Actinospica acidithermotolerans sp. nov., an actinobacterium isolated from an Indonesian hot spring.</title>
        <authorList>
            <person name="Kusuma A.B."/>
            <person name="Putra K.E."/>
            <person name="Nafisah S."/>
            <person name="Loh J."/>
            <person name="Nouioui I."/>
            <person name="Goodfellow M."/>
        </authorList>
    </citation>
    <scope>NUCLEOTIDE SEQUENCE</scope>
    <source>
        <strain evidence="2">CSCA 57</strain>
    </source>
</reference>
<evidence type="ECO:0000313" key="3">
    <source>
        <dbReference type="Proteomes" id="UP000675781"/>
    </source>
</evidence>
<dbReference type="Proteomes" id="UP000675781">
    <property type="component" value="Unassembled WGS sequence"/>
</dbReference>
<dbReference type="Gene3D" id="3.10.450.50">
    <property type="match status" value="1"/>
</dbReference>